<gene>
    <name evidence="5" type="ORF">ACFOZ7_16785</name>
</gene>
<evidence type="ECO:0000313" key="6">
    <source>
        <dbReference type="Proteomes" id="UP001595821"/>
    </source>
</evidence>
<proteinExistence type="predicted"/>
<dbReference type="RefSeq" id="WP_246973762.1">
    <property type="nucleotide sequence ID" value="NZ_CP095397.1"/>
</dbReference>
<evidence type="ECO:0000259" key="3">
    <source>
        <dbReference type="Pfam" id="PF04967"/>
    </source>
</evidence>
<dbReference type="AlphaFoldDB" id="A0ABD5P309"/>
<comment type="caution">
    <text evidence="5">The sequence shown here is derived from an EMBL/GenBank/DDBJ whole genome shotgun (WGS) entry which is preliminary data.</text>
</comment>
<evidence type="ECO:0000256" key="1">
    <source>
        <dbReference type="ARBA" id="ARBA00023015"/>
    </source>
</evidence>
<accession>A0ABD5P309</accession>
<organism evidence="5 6">
    <name type="scientific">Natribaculum luteum</name>
    <dbReference type="NCBI Taxonomy" id="1586232"/>
    <lineage>
        <taxon>Archaea</taxon>
        <taxon>Methanobacteriati</taxon>
        <taxon>Methanobacteriota</taxon>
        <taxon>Stenosarchaea group</taxon>
        <taxon>Halobacteria</taxon>
        <taxon>Halobacteriales</taxon>
        <taxon>Natrialbaceae</taxon>
        <taxon>Natribaculum</taxon>
    </lineage>
</organism>
<dbReference type="PANTHER" id="PTHR34236:SF1">
    <property type="entry name" value="DIMETHYL SULFOXIDE REDUCTASE TRANSCRIPTIONAL ACTIVATOR"/>
    <property type="match status" value="1"/>
</dbReference>
<dbReference type="Pfam" id="PF24278">
    <property type="entry name" value="HVO_0513_N"/>
    <property type="match status" value="1"/>
</dbReference>
<dbReference type="Proteomes" id="UP001595821">
    <property type="component" value="Unassembled WGS sequence"/>
</dbReference>
<dbReference type="GeneID" id="71853571"/>
<keyword evidence="2" id="KW-0804">Transcription</keyword>
<evidence type="ECO:0000256" key="2">
    <source>
        <dbReference type="ARBA" id="ARBA00023163"/>
    </source>
</evidence>
<protein>
    <submittedName>
        <fullName evidence="5">Helix-turn-helix domain-containing protein</fullName>
    </submittedName>
</protein>
<sequence length="214" mass="23145">MKSARVSIGHDVAALSSIHAGICSSPDIDREIVLGGQTVDGVETITSFVYGDVAAYEDLLEGREAVREYDVTETTDGFFLYLRRELGSRERSLLDALAGDTVVVVPPIEVRSDRTIRLTIVGHPTDLASVLENVPDGVTVDVLWVSDSASVAETPASDRQRTALRAAWDVGYYDVPRRNGIEAVADELDCAVSTASELLRRAEANVVGRALDRQ</sequence>
<dbReference type="EMBL" id="JBHSDJ010000125">
    <property type="protein sequence ID" value="MFC4248563.1"/>
    <property type="molecule type" value="Genomic_DNA"/>
</dbReference>
<evidence type="ECO:0000313" key="5">
    <source>
        <dbReference type="EMBL" id="MFC4248563.1"/>
    </source>
</evidence>
<reference evidence="5 6" key="1">
    <citation type="journal article" date="2014" name="Int. J. Syst. Evol. Microbiol.">
        <title>Complete genome sequence of Corynebacterium casei LMG S-19264T (=DSM 44701T), isolated from a smear-ripened cheese.</title>
        <authorList>
            <consortium name="US DOE Joint Genome Institute (JGI-PGF)"/>
            <person name="Walter F."/>
            <person name="Albersmeier A."/>
            <person name="Kalinowski J."/>
            <person name="Ruckert C."/>
        </authorList>
    </citation>
    <scope>NUCLEOTIDE SEQUENCE [LARGE SCALE GENOMIC DNA]</scope>
    <source>
        <strain evidence="5 6">IBRC-M 10912</strain>
    </source>
</reference>
<evidence type="ECO:0000259" key="4">
    <source>
        <dbReference type="Pfam" id="PF24278"/>
    </source>
</evidence>
<feature type="domain" description="HTH bat-type" evidence="3">
    <location>
        <begin position="158"/>
        <end position="207"/>
    </location>
</feature>
<dbReference type="InterPro" id="IPR056493">
    <property type="entry name" value="HVO_0513_N"/>
</dbReference>
<dbReference type="InterPro" id="IPR007050">
    <property type="entry name" value="HTH_bacterioopsin"/>
</dbReference>
<name>A0ABD5P309_9EURY</name>
<keyword evidence="1" id="KW-0805">Transcription regulation</keyword>
<feature type="domain" description="HVO-0513-like N-terminal" evidence="4">
    <location>
        <begin position="25"/>
        <end position="143"/>
    </location>
</feature>
<dbReference type="Pfam" id="PF04967">
    <property type="entry name" value="HTH_10"/>
    <property type="match status" value="1"/>
</dbReference>
<dbReference type="PANTHER" id="PTHR34236">
    <property type="entry name" value="DIMETHYL SULFOXIDE REDUCTASE TRANSCRIPTIONAL ACTIVATOR"/>
    <property type="match status" value="1"/>
</dbReference>